<gene>
    <name evidence="4" type="ORF">NCTC8139_00771</name>
</gene>
<accession>A0ABD7UYR5</accession>
<dbReference type="InterPro" id="IPR042171">
    <property type="entry name" value="Acyl-CoA_hotdog"/>
</dbReference>
<evidence type="ECO:0000256" key="1">
    <source>
        <dbReference type="SAM" id="MobiDB-lite"/>
    </source>
</evidence>
<proteinExistence type="predicted"/>
<evidence type="ECO:0008006" key="6">
    <source>
        <dbReference type="Google" id="ProtNLM"/>
    </source>
</evidence>
<dbReference type="GeneID" id="60748814"/>
<feature type="region of interest" description="Disordered" evidence="1">
    <location>
        <begin position="1"/>
        <end position="28"/>
    </location>
</feature>
<dbReference type="RefSeq" id="WP_131733519.1">
    <property type="nucleotide sequence ID" value="NZ_CAACYD010000005.1"/>
</dbReference>
<dbReference type="Pfam" id="PF13622">
    <property type="entry name" value="4HBT_3"/>
    <property type="match status" value="1"/>
</dbReference>
<dbReference type="InterPro" id="IPR049449">
    <property type="entry name" value="TesB_ACOT8-like_N"/>
</dbReference>
<name>A0ABD7UYR5_9ACTN</name>
<dbReference type="Pfam" id="PF20789">
    <property type="entry name" value="4HBT_3C"/>
    <property type="match status" value="1"/>
</dbReference>
<dbReference type="InterPro" id="IPR029069">
    <property type="entry name" value="HotDog_dom_sf"/>
</dbReference>
<dbReference type="EMBL" id="CAACYD010000005">
    <property type="protein sequence ID" value="VFA81903.1"/>
    <property type="molecule type" value="Genomic_DNA"/>
</dbReference>
<reference evidence="4 5" key="1">
    <citation type="submission" date="2019-02" db="EMBL/GenBank/DDBJ databases">
        <authorList>
            <consortium name="Pathogen Informatics"/>
        </authorList>
    </citation>
    <scope>NUCLEOTIDE SEQUENCE [LARGE SCALE GENOMIC DNA]</scope>
    <source>
        <strain evidence="4 5">3012STDY6756503</strain>
    </source>
</reference>
<evidence type="ECO:0000259" key="2">
    <source>
        <dbReference type="Pfam" id="PF13622"/>
    </source>
</evidence>
<sequence>MEKAYYEPVEAPASSGTGPDADPTVTHEFFRPTPATLSVWSPTMQHGGPPSALMMRSLLRCDPDPAQHFTRVTTEILGPIGLGVNRIHARVTRPGRQISMVETELDVQQPDGSFRTAARSVGWRIRAADTAEIANAPAPLAARPDELERHIGFPDDSGEAVDWGTLGFIGTVESARTEGRYGETPAVWLRPVIPLVDGEKTSDLESIFTVIDVANGLGTRLRPNKWSWMNTDTTVHLTRVPSGPWVGIDAHMVAGPDGFGATFGELFDTSGHIGRSAQTVMLNAVG</sequence>
<dbReference type="AlphaFoldDB" id="A0ABD7UYR5"/>
<feature type="domain" description="Acyl-CoA thioesterase-like C-terminal" evidence="3">
    <location>
        <begin position="161"/>
        <end position="282"/>
    </location>
</feature>
<organism evidence="4 5">
    <name type="scientific">Gordonia paraffinivorans</name>
    <dbReference type="NCBI Taxonomy" id="175628"/>
    <lineage>
        <taxon>Bacteria</taxon>
        <taxon>Bacillati</taxon>
        <taxon>Actinomycetota</taxon>
        <taxon>Actinomycetes</taxon>
        <taxon>Mycobacteriales</taxon>
        <taxon>Gordoniaceae</taxon>
        <taxon>Gordonia</taxon>
    </lineage>
</organism>
<evidence type="ECO:0000259" key="3">
    <source>
        <dbReference type="Pfam" id="PF20789"/>
    </source>
</evidence>
<dbReference type="SUPFAM" id="SSF54637">
    <property type="entry name" value="Thioesterase/thiol ester dehydrase-isomerase"/>
    <property type="match status" value="1"/>
</dbReference>
<dbReference type="InterPro" id="IPR049450">
    <property type="entry name" value="ACOT8-like_C"/>
</dbReference>
<dbReference type="Proteomes" id="UP000360750">
    <property type="component" value="Unassembled WGS sequence"/>
</dbReference>
<protein>
    <recommendedName>
        <fullName evidence="6">Thioesterase</fullName>
    </recommendedName>
</protein>
<dbReference type="Gene3D" id="2.40.160.210">
    <property type="entry name" value="Acyl-CoA thioesterase, double hotdog domain"/>
    <property type="match status" value="1"/>
</dbReference>
<feature type="domain" description="Acyl-CoA thioesterase-like N-terminal HotDog" evidence="2">
    <location>
        <begin position="39"/>
        <end position="123"/>
    </location>
</feature>
<evidence type="ECO:0000313" key="4">
    <source>
        <dbReference type="EMBL" id="VFA81903.1"/>
    </source>
</evidence>
<evidence type="ECO:0000313" key="5">
    <source>
        <dbReference type="Proteomes" id="UP000360750"/>
    </source>
</evidence>
<comment type="caution">
    <text evidence="4">The sequence shown here is derived from an EMBL/GenBank/DDBJ whole genome shotgun (WGS) entry which is preliminary data.</text>
</comment>